<feature type="transmembrane region" description="Helical" evidence="2">
    <location>
        <begin position="202"/>
        <end position="222"/>
    </location>
</feature>
<dbReference type="SUPFAM" id="SSF103473">
    <property type="entry name" value="MFS general substrate transporter"/>
    <property type="match status" value="1"/>
</dbReference>
<dbReference type="Gene3D" id="1.20.1250.20">
    <property type="entry name" value="MFS general substrate transporter like domains"/>
    <property type="match status" value="1"/>
</dbReference>
<dbReference type="GO" id="GO:0005886">
    <property type="term" value="C:plasma membrane"/>
    <property type="evidence" value="ECO:0007669"/>
    <property type="project" value="UniProtKB-SubCell"/>
</dbReference>
<feature type="transmembrane region" description="Helical" evidence="2">
    <location>
        <begin position="82"/>
        <end position="103"/>
    </location>
</feature>
<proteinExistence type="predicted"/>
<keyword evidence="2" id="KW-0472">Membrane</keyword>
<dbReference type="InterPro" id="IPR036259">
    <property type="entry name" value="MFS_trans_sf"/>
</dbReference>
<feature type="transmembrane region" description="Helical" evidence="2">
    <location>
        <begin position="115"/>
        <end position="133"/>
    </location>
</feature>
<dbReference type="Pfam" id="PF07690">
    <property type="entry name" value="MFS_1"/>
    <property type="match status" value="1"/>
</dbReference>
<dbReference type="AlphaFoldDB" id="A0A9D2F2I2"/>
<evidence type="ECO:0000256" key="2">
    <source>
        <dbReference type="SAM" id="Phobius"/>
    </source>
</evidence>
<protein>
    <submittedName>
        <fullName evidence="3">MFS transporter</fullName>
    </submittedName>
</protein>
<feature type="transmembrane region" description="Helical" evidence="2">
    <location>
        <begin position="243"/>
        <end position="261"/>
    </location>
</feature>
<feature type="transmembrane region" description="Helical" evidence="2">
    <location>
        <begin position="145"/>
        <end position="164"/>
    </location>
</feature>
<evidence type="ECO:0000256" key="1">
    <source>
        <dbReference type="ARBA" id="ARBA00004651"/>
    </source>
</evidence>
<gene>
    <name evidence="3" type="ORF">H9810_04685</name>
</gene>
<name>A0A9D2F2I2_9FIRM</name>
<dbReference type="Proteomes" id="UP000824031">
    <property type="component" value="Unassembled WGS sequence"/>
</dbReference>
<feature type="transmembrane region" description="Helical" evidence="2">
    <location>
        <begin position="374"/>
        <end position="396"/>
    </location>
</feature>
<evidence type="ECO:0000313" key="4">
    <source>
        <dbReference type="Proteomes" id="UP000824031"/>
    </source>
</evidence>
<dbReference type="PANTHER" id="PTHR23530:SF1">
    <property type="entry name" value="PERMEASE, MAJOR FACILITATOR SUPERFAMILY-RELATED"/>
    <property type="match status" value="1"/>
</dbReference>
<comment type="caution">
    <text evidence="3">The sequence shown here is derived from an EMBL/GenBank/DDBJ whole genome shotgun (WGS) entry which is preliminary data.</text>
</comment>
<keyword evidence="2" id="KW-1133">Transmembrane helix</keyword>
<reference evidence="3" key="2">
    <citation type="submission" date="2021-04" db="EMBL/GenBank/DDBJ databases">
        <authorList>
            <person name="Gilroy R."/>
        </authorList>
    </citation>
    <scope>NUCLEOTIDE SEQUENCE</scope>
    <source>
        <strain evidence="3">3436</strain>
    </source>
</reference>
<keyword evidence="2" id="KW-0812">Transmembrane</keyword>
<feature type="transmembrane region" description="Helical" evidence="2">
    <location>
        <begin position="402"/>
        <end position="421"/>
    </location>
</feature>
<dbReference type="InterPro" id="IPR011701">
    <property type="entry name" value="MFS"/>
</dbReference>
<accession>A0A9D2F2I2</accession>
<reference evidence="3" key="1">
    <citation type="journal article" date="2021" name="PeerJ">
        <title>Extensive microbial diversity within the chicken gut microbiome revealed by metagenomics and culture.</title>
        <authorList>
            <person name="Gilroy R."/>
            <person name="Ravi A."/>
            <person name="Getino M."/>
            <person name="Pursley I."/>
            <person name="Horton D.L."/>
            <person name="Alikhan N.F."/>
            <person name="Baker D."/>
            <person name="Gharbi K."/>
            <person name="Hall N."/>
            <person name="Watson M."/>
            <person name="Adriaenssens E.M."/>
            <person name="Foster-Nyarko E."/>
            <person name="Jarju S."/>
            <person name="Secka A."/>
            <person name="Antonio M."/>
            <person name="Oren A."/>
            <person name="Chaudhuri R.R."/>
            <person name="La Ragione R."/>
            <person name="Hildebrand F."/>
            <person name="Pallen M.J."/>
        </authorList>
    </citation>
    <scope>NUCLEOTIDE SEQUENCE</scope>
    <source>
        <strain evidence="3">3436</strain>
    </source>
</reference>
<dbReference type="EMBL" id="DXBO01000065">
    <property type="protein sequence ID" value="HIZ47997.1"/>
    <property type="molecule type" value="Genomic_DNA"/>
</dbReference>
<dbReference type="InterPro" id="IPR053160">
    <property type="entry name" value="MFS_DHA3_Transporter"/>
</dbReference>
<evidence type="ECO:0000313" key="3">
    <source>
        <dbReference type="EMBL" id="HIZ47997.1"/>
    </source>
</evidence>
<feature type="transmembrane region" description="Helical" evidence="2">
    <location>
        <begin position="281"/>
        <end position="302"/>
    </location>
</feature>
<comment type="subcellular location">
    <subcellularLocation>
        <location evidence="1">Cell membrane</location>
        <topology evidence="1">Multi-pass membrane protein</topology>
    </subcellularLocation>
</comment>
<dbReference type="GO" id="GO:0022857">
    <property type="term" value="F:transmembrane transporter activity"/>
    <property type="evidence" value="ECO:0007669"/>
    <property type="project" value="InterPro"/>
</dbReference>
<dbReference type="CDD" id="cd06174">
    <property type="entry name" value="MFS"/>
    <property type="match status" value="1"/>
</dbReference>
<feature type="transmembrane region" description="Helical" evidence="2">
    <location>
        <begin position="52"/>
        <end position="70"/>
    </location>
</feature>
<dbReference type="PANTHER" id="PTHR23530">
    <property type="entry name" value="TRANSPORT PROTEIN-RELATED"/>
    <property type="match status" value="1"/>
</dbReference>
<sequence length="431" mass="46840">MKAGRVRWIVRCDFAEKVKQALATAPVCRARQAPERRIFPQKGTIRVQKRNIYILYALALLQGMVFYGPVATLYRQAQGVTIFQITLIESVSYLLCILLEVPWGVVADRIGYKKTMVICAWLYFLSKIIFWQASGFGGFLAERVLLSVVVTGLSGVDTSILYLCAGPDHSQRVFGIYNSLGMAGLLTASAVFTFFVGDNYRLAALLTVLSYGAAAILCLGLTEVRPADSQRARREPFVTTLRTTLAVPGLLGFLVAVGLLTETHQTVTVFLNQLQYERCGMGSAAIGGVYIAATLLGLCGVWSARLTGKTGTRGAAVLFCAVPALACALLASTDRALLSVGGIWLLRLSDTLFQPFQVRLQNEQVRTDNRATALSIHAMVLDVVAILTNLSFGALAERDLRLAFGFGVGICAAALALLLRWQRLRTRAMNG</sequence>
<organism evidence="3 4">
    <name type="scientific">Candidatus Gemmiger excrementavium</name>
    <dbReference type="NCBI Taxonomy" id="2838608"/>
    <lineage>
        <taxon>Bacteria</taxon>
        <taxon>Bacillati</taxon>
        <taxon>Bacillota</taxon>
        <taxon>Clostridia</taxon>
        <taxon>Eubacteriales</taxon>
        <taxon>Gemmiger</taxon>
    </lineage>
</organism>
<feature type="transmembrane region" description="Helical" evidence="2">
    <location>
        <begin position="176"/>
        <end position="196"/>
    </location>
</feature>